<dbReference type="InterPro" id="IPR050134">
    <property type="entry name" value="NAD-dep_sirtuin_deacylases"/>
</dbReference>
<dbReference type="InterPro" id="IPR026590">
    <property type="entry name" value="Ssirtuin_cat_dom"/>
</dbReference>
<feature type="domain" description="Deacetylase sirtuin-type" evidence="5">
    <location>
        <begin position="1"/>
        <end position="231"/>
    </location>
</feature>
<comment type="catalytic activity">
    <reaction evidence="3">
        <text>N(6)-succinyl-L-lysyl-[protein] + NAD(+) + H2O = 2''-O-succinyl-ADP-D-ribose + nicotinamide + L-lysyl-[protein]</text>
        <dbReference type="Rhea" id="RHEA:47668"/>
        <dbReference type="Rhea" id="RHEA-COMP:9752"/>
        <dbReference type="Rhea" id="RHEA-COMP:11877"/>
        <dbReference type="ChEBI" id="CHEBI:15377"/>
        <dbReference type="ChEBI" id="CHEBI:17154"/>
        <dbReference type="ChEBI" id="CHEBI:29969"/>
        <dbReference type="ChEBI" id="CHEBI:57540"/>
        <dbReference type="ChEBI" id="CHEBI:87830"/>
        <dbReference type="ChEBI" id="CHEBI:87832"/>
    </reaction>
</comment>
<dbReference type="OrthoDB" id="9800582at2"/>
<feature type="binding site" evidence="3">
    <location>
        <position position="217"/>
    </location>
    <ligand>
        <name>NAD(+)</name>
        <dbReference type="ChEBI" id="CHEBI:57540"/>
    </ligand>
</feature>
<dbReference type="SUPFAM" id="SSF52467">
    <property type="entry name" value="DHS-like NAD/FAD-binding domain"/>
    <property type="match status" value="1"/>
</dbReference>
<dbReference type="GO" id="GO:0005737">
    <property type="term" value="C:cytoplasm"/>
    <property type="evidence" value="ECO:0007669"/>
    <property type="project" value="UniProtKB-SubCell"/>
</dbReference>
<evidence type="ECO:0000256" key="4">
    <source>
        <dbReference type="PROSITE-ProRule" id="PRU00236"/>
    </source>
</evidence>
<dbReference type="GO" id="GO:0008270">
    <property type="term" value="F:zinc ion binding"/>
    <property type="evidence" value="ECO:0007669"/>
    <property type="project" value="UniProtKB-UniRule"/>
</dbReference>
<dbReference type="PROSITE" id="PS50305">
    <property type="entry name" value="SIRTUIN"/>
    <property type="match status" value="1"/>
</dbReference>
<keyword evidence="1" id="KW-0808">Transferase</keyword>
<evidence type="ECO:0000256" key="1">
    <source>
        <dbReference type="ARBA" id="ARBA00022679"/>
    </source>
</evidence>
<dbReference type="GO" id="GO:0036055">
    <property type="term" value="F:protein-succinyllysine desuccinylase activity"/>
    <property type="evidence" value="ECO:0007669"/>
    <property type="project" value="UniProtKB-UniRule"/>
</dbReference>
<dbReference type="GO" id="GO:0017136">
    <property type="term" value="F:histone deacetylase activity, NAD-dependent"/>
    <property type="evidence" value="ECO:0007669"/>
    <property type="project" value="TreeGrafter"/>
</dbReference>
<dbReference type="GO" id="GO:0036054">
    <property type="term" value="F:protein-malonyllysine demalonylase activity"/>
    <property type="evidence" value="ECO:0007669"/>
    <property type="project" value="InterPro"/>
</dbReference>
<dbReference type="RefSeq" id="WP_099020132.1">
    <property type="nucleotide sequence ID" value="NZ_NIHB01000006.1"/>
</dbReference>
<feature type="binding site" evidence="3 4">
    <location>
        <position position="117"/>
    </location>
    <ligand>
        <name>Zn(2+)</name>
        <dbReference type="ChEBI" id="CHEBI:29105"/>
    </ligand>
</feature>
<feature type="binding site" evidence="3 4">
    <location>
        <position position="136"/>
    </location>
    <ligand>
        <name>Zn(2+)</name>
        <dbReference type="ChEBI" id="CHEBI:29105"/>
    </ligand>
</feature>
<evidence type="ECO:0000256" key="2">
    <source>
        <dbReference type="ARBA" id="ARBA00023027"/>
    </source>
</evidence>
<dbReference type="InterPro" id="IPR029035">
    <property type="entry name" value="DHS-like_NAD/FAD-binding_dom"/>
</dbReference>
<evidence type="ECO:0000313" key="7">
    <source>
        <dbReference type="Proteomes" id="UP000295724"/>
    </source>
</evidence>
<feature type="binding site" evidence="3">
    <location>
        <begin position="10"/>
        <end position="29"/>
    </location>
    <ligand>
        <name>NAD(+)</name>
        <dbReference type="ChEBI" id="CHEBI:57540"/>
    </ligand>
</feature>
<comment type="catalytic activity">
    <reaction evidence="3">
        <text>N(6)-acetyl-L-lysyl-[protein] + NAD(+) + H2O = 2''-O-acetyl-ADP-D-ribose + nicotinamide + L-lysyl-[protein]</text>
        <dbReference type="Rhea" id="RHEA:43636"/>
        <dbReference type="Rhea" id="RHEA-COMP:9752"/>
        <dbReference type="Rhea" id="RHEA-COMP:10731"/>
        <dbReference type="ChEBI" id="CHEBI:15377"/>
        <dbReference type="ChEBI" id="CHEBI:17154"/>
        <dbReference type="ChEBI" id="CHEBI:29969"/>
        <dbReference type="ChEBI" id="CHEBI:57540"/>
        <dbReference type="ChEBI" id="CHEBI:61930"/>
        <dbReference type="ChEBI" id="CHEBI:83767"/>
        <dbReference type="EC" id="2.3.1.286"/>
    </reaction>
</comment>
<organism evidence="6 7">
    <name type="scientific">Marinicella litoralis</name>
    <dbReference type="NCBI Taxonomy" id="644220"/>
    <lineage>
        <taxon>Bacteria</taxon>
        <taxon>Pseudomonadati</taxon>
        <taxon>Pseudomonadota</taxon>
        <taxon>Gammaproteobacteria</taxon>
        <taxon>Lysobacterales</taxon>
        <taxon>Marinicellaceae</taxon>
        <taxon>Marinicella</taxon>
    </lineage>
</organism>
<name>A0A4R6XGV3_9GAMM</name>
<dbReference type="PANTHER" id="PTHR11085">
    <property type="entry name" value="NAD-DEPENDENT PROTEIN DEACYLASE SIRTUIN-5, MITOCHONDRIAL-RELATED"/>
    <property type="match status" value="1"/>
</dbReference>
<comment type="domain">
    <text evidence="3">2 residues (Tyr-54 and Arg-57) present in a large hydrophobic pocket are probably involved in substrate specificity. They are important for desuccinylation activity, but dispensable for deacetylation activity.</text>
</comment>
<proteinExistence type="inferred from homology"/>
<dbReference type="Gene3D" id="3.30.1600.10">
    <property type="entry name" value="SIR2/SIRT2 'Small Domain"/>
    <property type="match status" value="1"/>
</dbReference>
<dbReference type="AlphaFoldDB" id="A0A4R6XGV3"/>
<dbReference type="NCBIfam" id="NF001755">
    <property type="entry name" value="PRK00481.1-5"/>
    <property type="match status" value="1"/>
</dbReference>
<protein>
    <recommendedName>
        <fullName evidence="3">NAD-dependent protein deacylase</fullName>
        <ecNumber evidence="3">2.3.1.286</ecNumber>
    </recommendedName>
    <alternativeName>
        <fullName evidence="3">Regulatory protein SIR2 homolog</fullName>
    </alternativeName>
</protein>
<dbReference type="HAMAP" id="MF_01121">
    <property type="entry name" value="Sirtuin_ClassIII"/>
    <property type="match status" value="1"/>
</dbReference>
<feature type="binding site" evidence="3">
    <location>
        <begin position="88"/>
        <end position="91"/>
    </location>
    <ligand>
        <name>NAD(+)</name>
        <dbReference type="ChEBI" id="CHEBI:57540"/>
    </ligand>
</feature>
<keyword evidence="2 3" id="KW-0520">NAD</keyword>
<comment type="caution">
    <text evidence="6">The sequence shown here is derived from an EMBL/GenBank/DDBJ whole genome shotgun (WGS) entry which is preliminary data.</text>
</comment>
<dbReference type="EMBL" id="SNZB01000008">
    <property type="protein sequence ID" value="TDR16323.1"/>
    <property type="molecule type" value="Genomic_DNA"/>
</dbReference>
<dbReference type="PANTHER" id="PTHR11085:SF4">
    <property type="entry name" value="NAD-DEPENDENT PROTEIN DEACYLASE"/>
    <property type="match status" value="1"/>
</dbReference>
<feature type="active site" description="Proton acceptor" evidence="3 4">
    <location>
        <position position="106"/>
    </location>
</feature>
<dbReference type="Pfam" id="PF02146">
    <property type="entry name" value="SIR2"/>
    <property type="match status" value="1"/>
</dbReference>
<gene>
    <name evidence="3" type="primary">cobB</name>
    <name evidence="6" type="ORF">C8D91_2850</name>
</gene>
<dbReference type="InterPro" id="IPR003000">
    <property type="entry name" value="Sirtuin"/>
</dbReference>
<evidence type="ECO:0000256" key="3">
    <source>
        <dbReference type="HAMAP-Rule" id="MF_01121"/>
    </source>
</evidence>
<feature type="binding site" evidence="3">
    <location>
        <begin position="173"/>
        <end position="175"/>
    </location>
    <ligand>
        <name>NAD(+)</name>
        <dbReference type="ChEBI" id="CHEBI:57540"/>
    </ligand>
</feature>
<comment type="similarity">
    <text evidence="3">Belongs to the sirtuin family. Class III subfamily.</text>
</comment>
<dbReference type="InterPro" id="IPR026591">
    <property type="entry name" value="Sirtuin_cat_small_dom_sf"/>
</dbReference>
<dbReference type="Proteomes" id="UP000295724">
    <property type="component" value="Unassembled WGS sequence"/>
</dbReference>
<keyword evidence="3 4" id="KW-0862">Zinc</keyword>
<comment type="subcellular location">
    <subcellularLocation>
        <location evidence="3">Cytoplasm</location>
    </subcellularLocation>
</comment>
<keyword evidence="3" id="KW-0963">Cytoplasm</keyword>
<feature type="binding site" evidence="3">
    <location>
        <begin position="199"/>
        <end position="201"/>
    </location>
    <ligand>
        <name>NAD(+)</name>
        <dbReference type="ChEBI" id="CHEBI:57540"/>
    </ligand>
</feature>
<keyword evidence="3 4" id="KW-0479">Metal-binding</keyword>
<keyword evidence="7" id="KW-1185">Reference proteome</keyword>
<feature type="binding site" evidence="3 4">
    <location>
        <position position="133"/>
    </location>
    <ligand>
        <name>Zn(2+)</name>
        <dbReference type="ChEBI" id="CHEBI:29105"/>
    </ligand>
</feature>
<accession>A0A4R6XGV3</accession>
<evidence type="ECO:0000313" key="6">
    <source>
        <dbReference type="EMBL" id="TDR16323.1"/>
    </source>
</evidence>
<comment type="cofactor">
    <cofactor evidence="3">
        <name>Zn(2+)</name>
        <dbReference type="ChEBI" id="CHEBI:29105"/>
    </cofactor>
    <text evidence="3">Binds 1 zinc ion per subunit.</text>
</comment>
<evidence type="ECO:0000259" key="5">
    <source>
        <dbReference type="PROSITE" id="PS50305"/>
    </source>
</evidence>
<dbReference type="GO" id="GO:0070403">
    <property type="term" value="F:NAD+ binding"/>
    <property type="evidence" value="ECO:0007669"/>
    <property type="project" value="UniProtKB-UniRule"/>
</dbReference>
<sequence>MYKKTVVLTGAGVSAESGLSTFRDNNGLWDNHRVEDVATPEAFDRNPELVHQFYNQRRAALSTVVPNTAHMALAKVENRSESFLLVTQNVDDLHHRAGSENLLHMHGELLKKRCVQCHEISSQQSDLTLESICGHCERVGTLRPHIVWFGEMPLYMDEIMLALMQCDLFVSIGTSGTVYPAAGFVEIANQSGAHTVELNLEPSDQNSQFQQSIHGPASQVVPKFFESIELI</sequence>
<reference evidence="6 7" key="1">
    <citation type="submission" date="2019-03" db="EMBL/GenBank/DDBJ databases">
        <title>Genomic Encyclopedia of Type Strains, Phase IV (KMG-IV): sequencing the most valuable type-strain genomes for metagenomic binning, comparative biology and taxonomic classification.</title>
        <authorList>
            <person name="Goeker M."/>
        </authorList>
    </citation>
    <scope>NUCLEOTIDE SEQUENCE [LARGE SCALE GENOMIC DNA]</scope>
    <source>
        <strain evidence="6 7">DSM 25488</strain>
    </source>
</reference>
<dbReference type="Gene3D" id="3.40.50.1220">
    <property type="entry name" value="TPP-binding domain"/>
    <property type="match status" value="1"/>
</dbReference>
<feature type="binding site" evidence="3 4">
    <location>
        <position position="114"/>
    </location>
    <ligand>
        <name>Zn(2+)</name>
        <dbReference type="ChEBI" id="CHEBI:29105"/>
    </ligand>
</feature>
<dbReference type="CDD" id="cd01412">
    <property type="entry name" value="SIRT5_Af1_CobB"/>
    <property type="match status" value="1"/>
</dbReference>
<dbReference type="EC" id="2.3.1.286" evidence="3"/>
<dbReference type="InterPro" id="IPR027546">
    <property type="entry name" value="Sirtuin_class_III"/>
</dbReference>
<comment type="function">
    <text evidence="3">NAD-dependent lysine deacetylase and desuccinylase that specifically removes acetyl and succinyl groups on target proteins. Modulates the activities of several proteins which are inactive in their acylated form.</text>
</comment>
<feature type="binding site" evidence="3">
    <location>
        <position position="57"/>
    </location>
    <ligand>
        <name>substrate</name>
    </ligand>
</feature>
<feature type="binding site" evidence="3">
    <location>
        <position position="54"/>
    </location>
    <ligand>
        <name>substrate</name>
    </ligand>
</feature>